<evidence type="ECO:0000313" key="4">
    <source>
        <dbReference type="Proteomes" id="UP000235114"/>
    </source>
</evidence>
<dbReference type="AlphaFoldDB" id="A0A2N5GRU1"/>
<dbReference type="Proteomes" id="UP000235114">
    <property type="component" value="Unassembled WGS sequence"/>
</dbReference>
<sequence length="276" mass="32077">MQDLREKLAEIKEHIKAKASHPYLLKHVEAPDIDEDKLILLLSLLNQLDLSKAEIDRYALTITLIQIALDTHEHVTNSKALKDSSQNMQRRQLTVLAGDYYSGLYYKFLAEIDNISMIRTLAEGIKNINEHKITVYQRDTDGVDKLMNSIRKIESSLFEKISEYFHAGAWNEVASNLLLVKRLMAERKQFLQASPSIVFEILKKLTFPKHDCANHELSSEQQKYLLLVCDRYIEYARKLIENGLKKLPKINELLEERILFFFNEHQPTAKTYVEEG</sequence>
<reference evidence="1 3" key="1">
    <citation type="submission" date="2017-11" db="EMBL/GenBank/DDBJ databases">
        <title>Comparitive Functional Genomics of Dry Heat Resistant strains isolated from the Viking Spacecraft.</title>
        <authorList>
            <person name="Seuylemezian A."/>
            <person name="Cooper K."/>
            <person name="Vaishampayan P."/>
        </authorList>
    </citation>
    <scope>NUCLEOTIDE SEQUENCE [LARGE SCALE GENOMIC DNA]</scope>
    <source>
        <strain evidence="1 3">M4.6</strain>
    </source>
</reference>
<name>A0A2N5GRU1_9BACI</name>
<proteinExistence type="predicted"/>
<dbReference type="Proteomes" id="UP000234951">
    <property type="component" value="Unassembled WGS sequence"/>
</dbReference>
<evidence type="ECO:0000313" key="3">
    <source>
        <dbReference type="Proteomes" id="UP000234951"/>
    </source>
</evidence>
<protein>
    <submittedName>
        <fullName evidence="1">Heptaprenyl diphosphate synthase</fullName>
    </submittedName>
</protein>
<gene>
    <name evidence="1" type="ORF">CU635_03620</name>
    <name evidence="2" type="ORF">CVD25_05330</name>
</gene>
<organism evidence="1 3">
    <name type="scientific">Bacillus canaveralius</name>
    <dbReference type="NCBI Taxonomy" id="1403243"/>
    <lineage>
        <taxon>Bacteria</taxon>
        <taxon>Bacillati</taxon>
        <taxon>Bacillota</taxon>
        <taxon>Bacilli</taxon>
        <taxon>Bacillales</taxon>
        <taxon>Bacillaceae</taxon>
        <taxon>Bacillus</taxon>
    </lineage>
</organism>
<accession>A0A2N5GRU1</accession>
<dbReference type="Gene3D" id="1.20.120.1450">
    <property type="match status" value="1"/>
</dbReference>
<dbReference type="GO" id="GO:0009234">
    <property type="term" value="P:menaquinone biosynthetic process"/>
    <property type="evidence" value="ECO:0007669"/>
    <property type="project" value="InterPro"/>
</dbReference>
<evidence type="ECO:0000313" key="1">
    <source>
        <dbReference type="EMBL" id="PLR86166.1"/>
    </source>
</evidence>
<dbReference type="InterPro" id="IPR009920">
    <property type="entry name" value="HEPPP_synth_su1"/>
</dbReference>
<dbReference type="OrthoDB" id="2417886at2"/>
<comment type="caution">
    <text evidence="1">The sequence shown here is derived from an EMBL/GenBank/DDBJ whole genome shotgun (WGS) entry which is preliminary data.</text>
</comment>
<reference evidence="2 4" key="2">
    <citation type="submission" date="2017-12" db="EMBL/GenBank/DDBJ databases">
        <title>Comparative Functional Genomics of Dry Heat Resistant strains isolated from the Viking Spacecraft.</title>
        <authorList>
            <person name="Seuylemezian A."/>
            <person name="Cooper K."/>
            <person name="Vaishampayan P."/>
        </authorList>
    </citation>
    <scope>NUCLEOTIDE SEQUENCE [LARGE SCALE GENOMIC DNA]</scope>
    <source>
        <strain evidence="2 4">ATCC 29669</strain>
    </source>
</reference>
<dbReference type="EMBL" id="PGVA01000004">
    <property type="protein sequence ID" value="PLR86166.1"/>
    <property type="molecule type" value="Genomic_DNA"/>
</dbReference>
<evidence type="ECO:0000313" key="2">
    <source>
        <dbReference type="EMBL" id="PLS00286.1"/>
    </source>
</evidence>
<keyword evidence="4" id="KW-1185">Reference proteome</keyword>
<dbReference type="EMBL" id="PGVD01000013">
    <property type="protein sequence ID" value="PLS00286.1"/>
    <property type="molecule type" value="Genomic_DNA"/>
</dbReference>
<dbReference type="Pfam" id="PF07307">
    <property type="entry name" value="HEPPP_synt_1"/>
    <property type="match status" value="1"/>
</dbReference>